<evidence type="ECO:0000313" key="2">
    <source>
        <dbReference type="Proteomes" id="UP000757890"/>
    </source>
</evidence>
<protein>
    <submittedName>
        <fullName evidence="1">Uncharacterized protein</fullName>
    </submittedName>
</protein>
<evidence type="ECO:0000313" key="1">
    <source>
        <dbReference type="EMBL" id="MBF1128521.1"/>
    </source>
</evidence>
<organism evidence="1 2">
    <name type="scientific">Dialister invisus</name>
    <dbReference type="NCBI Taxonomy" id="218538"/>
    <lineage>
        <taxon>Bacteria</taxon>
        <taxon>Bacillati</taxon>
        <taxon>Bacillota</taxon>
        <taxon>Negativicutes</taxon>
        <taxon>Veillonellales</taxon>
        <taxon>Veillonellaceae</taxon>
        <taxon>Dialister</taxon>
    </lineage>
</organism>
<dbReference type="Proteomes" id="UP000757890">
    <property type="component" value="Unassembled WGS sequence"/>
</dbReference>
<dbReference type="AlphaFoldDB" id="A0A930FNJ9"/>
<proteinExistence type="predicted"/>
<gene>
    <name evidence="1" type="ORF">HXL70_00495</name>
</gene>
<accession>A0A930FNJ9</accession>
<dbReference type="EMBL" id="JABZMK010000001">
    <property type="protein sequence ID" value="MBF1128521.1"/>
    <property type="molecule type" value="Genomic_DNA"/>
</dbReference>
<reference evidence="1" key="1">
    <citation type="submission" date="2020-04" db="EMBL/GenBank/DDBJ databases">
        <title>Deep metagenomics examines the oral microbiome during advanced dental caries in children, revealing novel taxa and co-occurrences with host molecules.</title>
        <authorList>
            <person name="Baker J.L."/>
            <person name="Morton J.T."/>
            <person name="Dinis M."/>
            <person name="Alvarez R."/>
            <person name="Tran N.C."/>
            <person name="Knight R."/>
            <person name="Edlund A."/>
        </authorList>
    </citation>
    <scope>NUCLEOTIDE SEQUENCE</scope>
    <source>
        <strain evidence="1">JCVI_32_bin.14</strain>
    </source>
</reference>
<sequence length="371" mass="41688">MKYESLQKMTVITGLLVFSLGICSYAEDKVSMMKEASLPKEKASEVKSGNVSDDKERVSLMAVDGHPLDDDDFILSNVKMGDEPERIFRLNGVPDMVSHGTISDEYHWKNAGLTVVVNRKLPYAYVQRKDVQLKKGEGFSGVSRLYIDGKAAITKRGITVGSLRENVLRAYGAPEEVLWDGTDKSFYFIYKAGQKKIKFIIKGNKVKAFQFSVEDSGRAAGSFQSLTQKMRKDGLLPDKDFGIAGFKLDTKFRAHSWDTWQRKMSNPKEDVWYFSGYAVRATARSGIVQGLFLTDSDMVTTRGITLGDDLETAELIYGAPYKVEMDTSSGHLRTSYIYFSKDKRNILILFLTKQKIDGIVSAKNPQFSEKK</sequence>
<comment type="caution">
    <text evidence="1">The sequence shown here is derived from an EMBL/GenBank/DDBJ whole genome shotgun (WGS) entry which is preliminary data.</text>
</comment>
<dbReference type="RefSeq" id="WP_227136931.1">
    <property type="nucleotide sequence ID" value="NZ_CATVTA010000001.1"/>
</dbReference>
<name>A0A930FNJ9_9FIRM</name>